<name>B7GEP4_PHATC</name>
<dbReference type="EMBL" id="CM000634">
    <property type="protein sequence ID" value="EEC42929.1"/>
    <property type="molecule type" value="Genomic_DNA"/>
</dbReference>
<dbReference type="GeneID" id="7199448"/>
<accession>B7GEP4</accession>
<evidence type="ECO:0000313" key="2">
    <source>
        <dbReference type="EMBL" id="EEC42929.1"/>
    </source>
</evidence>
<dbReference type="OrthoDB" id="2276795at2759"/>
<dbReference type="InterPro" id="IPR027417">
    <property type="entry name" value="P-loop_NTPase"/>
</dbReference>
<feature type="domain" description="Orc1-like AAA ATPase" evidence="1">
    <location>
        <begin position="56"/>
        <end position="270"/>
    </location>
</feature>
<dbReference type="PaxDb" id="2850-Phatr50614"/>
<dbReference type="eggNOG" id="ENOG502SDA5">
    <property type="taxonomic scope" value="Eukaryota"/>
</dbReference>
<dbReference type="PANTHER" id="PTHR43642:SF1">
    <property type="entry name" value="HYBRID SIGNAL TRANSDUCTION HISTIDINE KINASE G"/>
    <property type="match status" value="1"/>
</dbReference>
<dbReference type="AlphaFoldDB" id="B7GEP4"/>
<dbReference type="PROSITE" id="PS00675">
    <property type="entry name" value="SIGMA54_INTERACT_1"/>
    <property type="match status" value="1"/>
</dbReference>
<dbReference type="Pfam" id="PF13191">
    <property type="entry name" value="AAA_16"/>
    <property type="match status" value="1"/>
</dbReference>
<reference evidence="2 3" key="1">
    <citation type="journal article" date="2008" name="Nature">
        <title>The Phaeodactylum genome reveals the evolutionary history of diatom genomes.</title>
        <authorList>
            <person name="Bowler C."/>
            <person name="Allen A.E."/>
            <person name="Badger J.H."/>
            <person name="Grimwood J."/>
            <person name="Jabbari K."/>
            <person name="Kuo A."/>
            <person name="Maheswari U."/>
            <person name="Martens C."/>
            <person name="Maumus F."/>
            <person name="Otillar R.P."/>
            <person name="Rayko E."/>
            <person name="Salamov A."/>
            <person name="Vandepoele K."/>
            <person name="Beszteri B."/>
            <person name="Gruber A."/>
            <person name="Heijde M."/>
            <person name="Katinka M."/>
            <person name="Mock T."/>
            <person name="Valentin K."/>
            <person name="Verret F."/>
            <person name="Berges J.A."/>
            <person name="Brownlee C."/>
            <person name="Cadoret J.P."/>
            <person name="Chiovitti A."/>
            <person name="Choi C.J."/>
            <person name="Coesel S."/>
            <person name="De Martino A."/>
            <person name="Detter J.C."/>
            <person name="Durkin C."/>
            <person name="Falciatore A."/>
            <person name="Fournet J."/>
            <person name="Haruta M."/>
            <person name="Huysman M.J."/>
            <person name="Jenkins B.D."/>
            <person name="Jiroutova K."/>
            <person name="Jorgensen R.E."/>
            <person name="Joubert Y."/>
            <person name="Kaplan A."/>
            <person name="Kroger N."/>
            <person name="Kroth P.G."/>
            <person name="La Roche J."/>
            <person name="Lindquist E."/>
            <person name="Lommer M."/>
            <person name="Martin-Jezequel V."/>
            <person name="Lopez P.J."/>
            <person name="Lucas S."/>
            <person name="Mangogna M."/>
            <person name="McGinnis K."/>
            <person name="Medlin L.K."/>
            <person name="Montsant A."/>
            <person name="Oudot-Le Secq M.P."/>
            <person name="Napoli C."/>
            <person name="Obornik M."/>
            <person name="Parker M.S."/>
            <person name="Petit J.L."/>
            <person name="Porcel B.M."/>
            <person name="Poulsen N."/>
            <person name="Robison M."/>
            <person name="Rychlewski L."/>
            <person name="Rynearson T.A."/>
            <person name="Schmutz J."/>
            <person name="Shapiro H."/>
            <person name="Siaut M."/>
            <person name="Stanley M."/>
            <person name="Sussman M.R."/>
            <person name="Taylor A.R."/>
            <person name="Vardi A."/>
            <person name="von Dassow P."/>
            <person name="Vyverman W."/>
            <person name="Willis A."/>
            <person name="Wyrwicz L.S."/>
            <person name="Rokhsar D.S."/>
            <person name="Weissenbach J."/>
            <person name="Armbrust E.V."/>
            <person name="Green B.R."/>
            <person name="Van de Peer Y."/>
            <person name="Grigoriev I.V."/>
        </authorList>
    </citation>
    <scope>NUCLEOTIDE SEQUENCE [LARGE SCALE GENOMIC DNA]</scope>
    <source>
        <strain evidence="2 3">CCAP 1055/1</strain>
    </source>
</reference>
<reference evidence="3" key="2">
    <citation type="submission" date="2008-08" db="EMBL/GenBank/DDBJ databases">
        <authorList>
            <consortium name="Diatom Consortium"/>
            <person name="Grigoriev I."/>
            <person name="Grimwood J."/>
            <person name="Kuo A."/>
            <person name="Otillar R.P."/>
            <person name="Salamov A."/>
            <person name="Detter J.C."/>
            <person name="Lindquist E."/>
            <person name="Shapiro H."/>
            <person name="Lucas S."/>
            <person name="Glavina del Rio T."/>
            <person name="Pitluck S."/>
            <person name="Rokhsar D."/>
            <person name="Bowler C."/>
        </authorList>
    </citation>
    <scope>GENOME REANNOTATION</scope>
    <source>
        <strain evidence="3">CCAP 1055/1</strain>
    </source>
</reference>
<evidence type="ECO:0000313" key="3">
    <source>
        <dbReference type="Proteomes" id="UP000000759"/>
    </source>
</evidence>
<protein>
    <recommendedName>
        <fullName evidence="1">Orc1-like AAA ATPase domain-containing protein</fullName>
    </recommendedName>
</protein>
<dbReference type="PANTHER" id="PTHR43642">
    <property type="entry name" value="HYBRID SIGNAL TRANSDUCTION HISTIDINE KINASE G"/>
    <property type="match status" value="1"/>
</dbReference>
<dbReference type="InterPro" id="IPR053159">
    <property type="entry name" value="Hybrid_Histidine_Kinase"/>
</dbReference>
<dbReference type="KEGG" id="pti:PHATRDRAFT_50614"/>
<proteinExistence type="predicted"/>
<gene>
    <name evidence="2" type="ORF">PHATRDRAFT_50614</name>
</gene>
<dbReference type="InterPro" id="IPR041664">
    <property type="entry name" value="AAA_16"/>
</dbReference>
<dbReference type="InterPro" id="IPR025662">
    <property type="entry name" value="Sigma_54_int_dom_ATP-bd_1"/>
</dbReference>
<dbReference type="SUPFAM" id="SSF52540">
    <property type="entry name" value="P-loop containing nucleoside triphosphate hydrolases"/>
    <property type="match status" value="1"/>
</dbReference>
<dbReference type="Gene3D" id="3.40.50.300">
    <property type="entry name" value="P-loop containing nucleotide triphosphate hydrolases"/>
    <property type="match status" value="1"/>
</dbReference>
<dbReference type="HOGENOM" id="CLU_246814_0_0_1"/>
<keyword evidence="3" id="KW-1185">Reference proteome</keyword>
<organism evidence="2 3">
    <name type="scientific">Phaeodactylum tricornutum (strain CCAP 1055/1)</name>
    <dbReference type="NCBI Taxonomy" id="556484"/>
    <lineage>
        <taxon>Eukaryota</taxon>
        <taxon>Sar</taxon>
        <taxon>Stramenopiles</taxon>
        <taxon>Ochrophyta</taxon>
        <taxon>Bacillariophyta</taxon>
        <taxon>Bacillariophyceae</taxon>
        <taxon>Bacillariophycidae</taxon>
        <taxon>Naviculales</taxon>
        <taxon>Phaeodactylaceae</taxon>
        <taxon>Phaeodactylum</taxon>
    </lineage>
</organism>
<dbReference type="InParanoid" id="B7GEP4"/>
<sequence length="1123" mass="127285">MPDVEQHRRQSSNAELSWSEISQLTDENWQYISEDSRSGIVEISRAGNLTFSSLDLYGREKEISTLKEAFDRSRSSRELLLISGQSGSGKSALASCVEQPVRQAKGFYLKGKFDLNQQSQPFSAIVSACSRLCEELLQQEEGLSCPGREQNSGSREERSSKQWQSVFSLDEIRTRMHEEMANEVEDLIFVVPGLADVVGIDVIQPLNDSTKDDPLEARNRLNAAFRKFIRVLGCFGPIAMFLDDMQWADLASLELIEFLFTDPEKTGLLILGCYRDTGLDDTNGYQKLLRKLKRRDETTITEIEVRNLSVRYVNEILSDLLRTEKGRTLPLAELVHRKTHGNAFFAIQFIKSLVDSRILKPSDSSAWAWDLEQAEKSTEPTSNVIDLMKSKLKKLPYDVCLTLQLMACLGSTFTFRVFHLIVDEFYNNPLHVDPTKLAVQPLDQRKPEECLQLCVEQGLIVAHRRHSYRWIHDKLQEAALSLLPSDSLPIVQFRIGNLLRQNLSSVEIESSVFVVAALLNEGSEALLTDEQRIQIAHIDLVAGKKAIESSAFVSAKYYLEKGVELLPVGSWNEHYRLTLNIYSTAAEAEYCNGNAVMVERYCDEVLKQIHRPLLDRLPAYKVLIETTGAQGDHKKAAHLTLDVLSQLGCPFPKYAVLIQAYAGLQKARLFQRRLSTEKVNGMRQMTDIKDIWIMSLLDKMFAFAYVGRLPNILLMSILKSLQWTLKKGLSDFAPSTFARVGLVFAAFLNDPKTSEMYAEHCMSLLVRTSSRKAKVKASMIVQSFVFHYLRPLSSTTRPLTHSYELGMKIGAIDDAMWCFFFAQETKVHCGVSLNSIADELSVAIKQMQDLKQVKQEELCYILERVVLDMTGNARDAHLLSAKYLAQDELFARLRQTEDTTMKMYFLRNRMAVAFLFERYDLLMELLEDTGYQKFIEKAQPGVFAVQSMTFRNALACVSVFHRTGDRHYLRLANRLAWKVKKAAKQNNPNLFHYDALLDAEFAATNGKHAAALKHFGAAILLAGSRRFQNDQALIYERFGEYNDREGQKDDARYSLRLAIESYQVWGARGKANQIRLKHAGLLTPPAEIEVGDFNPDFLTLRHKSLDTAHVRGTAQVEKPLGAA</sequence>
<dbReference type="RefSeq" id="XP_002185564.1">
    <property type="nucleotide sequence ID" value="XM_002185528.1"/>
</dbReference>
<dbReference type="Proteomes" id="UP000000759">
    <property type="component" value="Chromosome 32"/>
</dbReference>
<evidence type="ECO:0000259" key="1">
    <source>
        <dbReference type="Pfam" id="PF13191"/>
    </source>
</evidence>